<accession>A0A1U7J257</accession>
<dbReference type="OrthoDB" id="491589at2"/>
<evidence type="ECO:0000313" key="1">
    <source>
        <dbReference type="EMBL" id="OKH46136.1"/>
    </source>
</evidence>
<proteinExistence type="predicted"/>
<name>A0A1U7J257_9CYAN</name>
<dbReference type="Proteomes" id="UP000185557">
    <property type="component" value="Unassembled WGS sequence"/>
</dbReference>
<dbReference type="SUPFAM" id="SSF52540">
    <property type="entry name" value="P-loop containing nucleoside triphosphate hydrolases"/>
    <property type="match status" value="1"/>
</dbReference>
<comment type="caution">
    <text evidence="1">The sequence shown here is derived from an EMBL/GenBank/DDBJ whole genome shotgun (WGS) entry which is preliminary data.</text>
</comment>
<protein>
    <submittedName>
        <fullName evidence="1">Uncharacterized protein</fullName>
    </submittedName>
</protein>
<sequence>MNNYSIIMLGPSGSGKTVFLSSLYKKLSTQSDLGFFLQVDTAEKRKRLNNIYTQIAADEKWPSGTRYSEVSEWTFTCRVQNPSDLSIYDACSFTYLDYAGGRITEEADEEDGSLDFSDRFKAADALLGLLDGQKLCALMKKEKLGTVWAVNDLRNMIDVMQGSRRPVHFVISKWDIVEQSYTLEQIRDQLLEIDEFKNLVGLRNHAGSPVRLIPVSAVGKGFAIAQADGSMKKTGELPKPFQVEVPLACILPDMIQAMIEELVKKRESELETPIEVKPDIGFLDFLGQLFAGGVKVVQDLLPRKYQFADDVLKTLIEWAETPAQQKVAFAARRTEELRREQADSLKRVANEESALAHSINCFVSIQNQLAYRFPASELRVL</sequence>
<dbReference type="InterPro" id="IPR027417">
    <property type="entry name" value="P-loop_NTPase"/>
</dbReference>
<dbReference type="AlphaFoldDB" id="A0A1U7J257"/>
<dbReference type="EMBL" id="MRCG01000014">
    <property type="protein sequence ID" value="OKH46136.1"/>
    <property type="molecule type" value="Genomic_DNA"/>
</dbReference>
<evidence type="ECO:0000313" key="2">
    <source>
        <dbReference type="Proteomes" id="UP000185557"/>
    </source>
</evidence>
<keyword evidence="2" id="KW-1185">Reference proteome</keyword>
<reference evidence="1 2" key="1">
    <citation type="submission" date="2016-11" db="EMBL/GenBank/DDBJ databases">
        <title>Draft Genome Sequences of Nine Cyanobacterial Strains from Diverse Habitats.</title>
        <authorList>
            <person name="Zhu T."/>
            <person name="Hou S."/>
            <person name="Lu X."/>
            <person name="Hess W.R."/>
        </authorList>
    </citation>
    <scope>NUCLEOTIDE SEQUENCE [LARGE SCALE GENOMIC DNA]</scope>
    <source>
        <strain evidence="1 2">NIES-30</strain>
    </source>
</reference>
<dbReference type="STRING" id="549789.NIES30_17720"/>
<dbReference type="RefSeq" id="WP_073609768.1">
    <property type="nucleotide sequence ID" value="NZ_MRCG01000014.1"/>
</dbReference>
<organism evidence="1 2">
    <name type="scientific">Phormidium tenue NIES-30</name>
    <dbReference type="NCBI Taxonomy" id="549789"/>
    <lineage>
        <taxon>Bacteria</taxon>
        <taxon>Bacillati</taxon>
        <taxon>Cyanobacteriota</taxon>
        <taxon>Cyanophyceae</taxon>
        <taxon>Oscillatoriophycideae</taxon>
        <taxon>Oscillatoriales</taxon>
        <taxon>Oscillatoriaceae</taxon>
        <taxon>Phormidium</taxon>
    </lineage>
</organism>
<dbReference type="Gene3D" id="3.40.50.300">
    <property type="entry name" value="P-loop containing nucleotide triphosphate hydrolases"/>
    <property type="match status" value="1"/>
</dbReference>
<gene>
    <name evidence="1" type="ORF">NIES30_17720</name>
</gene>